<dbReference type="AntiFam" id="ANF00098">
    <property type="entry name" value="Shadow ORF (opposite leuC)"/>
</dbReference>
<organism evidence="1">
    <name type="scientific">Haematobia irritans</name>
    <name type="common">Horn fly</name>
    <name type="synonym">Conops irritans</name>
    <dbReference type="NCBI Taxonomy" id="7368"/>
    <lineage>
        <taxon>Eukaryota</taxon>
        <taxon>Metazoa</taxon>
        <taxon>Ecdysozoa</taxon>
        <taxon>Arthropoda</taxon>
        <taxon>Hexapoda</taxon>
        <taxon>Insecta</taxon>
        <taxon>Pterygota</taxon>
        <taxon>Neoptera</taxon>
        <taxon>Endopterygota</taxon>
        <taxon>Diptera</taxon>
        <taxon>Brachycera</taxon>
        <taxon>Muscomorpha</taxon>
        <taxon>Muscoidea</taxon>
        <taxon>Muscidae</taxon>
        <taxon>Haematobia</taxon>
    </lineage>
</organism>
<sequence length="245" mass="25603">MSGGIGVITASEVTIVGCNNGILVTLLDILTIPLTNAGTTGISQNSTTEIIEYFGDAIAFNGSTNLFRAGGNIEGNLGFQTMFHGILGNTGTTTHIFIGRVGAGTNQTNFNVNGITVLLGISTQFANRMGQIGSEGTIDMGFQCIQIDFNQFIVLAVAVGRQQLSLCLLGFVSNARATSGFQVGSHAIIEGEHRGGSTNFSTHVTDSSHTSTRDGIYTLAVIFNDGTSTTLNSKNISNLQDDILG</sequence>
<protein>
    <submittedName>
        <fullName evidence="1">Uncharacterized protein</fullName>
    </submittedName>
</protein>
<name>A0A1L8EHS2_HAEIR</name>
<accession>A0A1L8EHS2</accession>
<dbReference type="EMBL" id="GFDG01000532">
    <property type="protein sequence ID" value="JAV18267.1"/>
    <property type="molecule type" value="Transcribed_RNA"/>
</dbReference>
<dbReference type="AlphaFoldDB" id="A0A1L8EHS2"/>
<proteinExistence type="predicted"/>
<reference evidence="1" key="1">
    <citation type="submission" date="2017-01" db="EMBL/GenBank/DDBJ databases">
        <title>An insight into the sialome and mialome of the horn fly, Haematobia irritans.</title>
        <authorList>
            <person name="Breijo M."/>
            <person name="Boiani M."/>
            <person name="Ures X."/>
            <person name="Rocha S."/>
            <person name="Sequeira M."/>
            <person name="Ribeiro J.M."/>
        </authorList>
    </citation>
    <scope>NUCLEOTIDE SEQUENCE</scope>
</reference>
<evidence type="ECO:0000313" key="1">
    <source>
        <dbReference type="EMBL" id="JAV18267.1"/>
    </source>
</evidence>